<proteinExistence type="predicted"/>
<dbReference type="AlphaFoldDB" id="A0A6P1TLA2"/>
<dbReference type="RefSeq" id="WP_161837757.1">
    <property type="nucleotide sequence ID" value="NZ_CP048000.1"/>
</dbReference>
<dbReference type="KEGG" id="anr:Ana3638_09235"/>
<protein>
    <recommendedName>
        <fullName evidence="3">Beta-galactosidase trimerisation domain-containing protein</fullName>
    </recommendedName>
</protein>
<organism evidence="1 2">
    <name type="scientific">Anaerocolumna sedimenticola</name>
    <dbReference type="NCBI Taxonomy" id="2696063"/>
    <lineage>
        <taxon>Bacteria</taxon>
        <taxon>Bacillati</taxon>
        <taxon>Bacillota</taxon>
        <taxon>Clostridia</taxon>
        <taxon>Lachnospirales</taxon>
        <taxon>Lachnospiraceae</taxon>
        <taxon>Anaerocolumna</taxon>
    </lineage>
</organism>
<evidence type="ECO:0000313" key="2">
    <source>
        <dbReference type="Proteomes" id="UP000464314"/>
    </source>
</evidence>
<evidence type="ECO:0008006" key="3">
    <source>
        <dbReference type="Google" id="ProtNLM"/>
    </source>
</evidence>
<dbReference type="SUPFAM" id="SSF52317">
    <property type="entry name" value="Class I glutamine amidotransferase-like"/>
    <property type="match status" value="1"/>
</dbReference>
<gene>
    <name evidence="1" type="ORF">Ana3638_09235</name>
</gene>
<evidence type="ECO:0000313" key="1">
    <source>
        <dbReference type="EMBL" id="QHQ60929.1"/>
    </source>
</evidence>
<name>A0A6P1TLA2_9FIRM</name>
<reference evidence="1 2" key="1">
    <citation type="submission" date="2020-01" db="EMBL/GenBank/DDBJ databases">
        <title>Genome analysis of Anaerocolumna sp. CBA3638.</title>
        <authorList>
            <person name="Kim J."/>
            <person name="Roh S.W."/>
        </authorList>
    </citation>
    <scope>NUCLEOTIDE SEQUENCE [LARGE SCALE GENOMIC DNA]</scope>
    <source>
        <strain evidence="1 2">CBA3638</strain>
    </source>
</reference>
<dbReference type="EMBL" id="CP048000">
    <property type="protein sequence ID" value="QHQ60929.1"/>
    <property type="molecule type" value="Genomic_DNA"/>
</dbReference>
<keyword evidence="2" id="KW-1185">Reference proteome</keyword>
<dbReference type="Proteomes" id="UP000464314">
    <property type="component" value="Chromosome"/>
</dbReference>
<dbReference type="InterPro" id="IPR029062">
    <property type="entry name" value="Class_I_gatase-like"/>
</dbReference>
<sequence length="772" mass="88857">MAYIRERTKELTGYQESAPWEPNIDIQCDFVMVYGIDATMPERVRQFREKGYVVHLMTGISWGEYQDYLYGKYDERNHWDESQMDRYGKHIKHGKEVPYMSPAIAFIDYLTEKLKVAVDAGVEAIHMEEPEFWDHGGYSESFKREYLLYYREPWQPPHTGLDARYKCAKLKAYLYTRAIGRIGSSLKEYALTKYNRVLRFYIPTHSLVNYTQWKIISPEGALIDLPAVDGYIAQVWTGTSRTANVFEGIVKERTFETAYLEYGIMQELVKGTGRRMWFLHDPIEDNPEYTWEDYRFNYLKTAVASLLHPAVHTYEICPWPRRVFNGVFPRKAGLAGGTIPTTNMPGAKAIPKEYATLLSSMVQLFGDMDQTDYVFDGIDGGIGVFMSDSGLFQRSYPDGIVPEENIITMEKTIREFKDREHNGEDCSIESKAYMEAVAGDKEAYLALIQSVAFPNFFGMVLPLLKYGLPIRPVQLDNVRRFPGYLDDYTTLILSYEYIKPESPDVNNALAAWVKNGGSLMYIGDGSDPYHRISGWWNRSLTDDKNSSGYENPAEHLFEMLGMPRRPEDGIFEVGKGYSLIWNMAPAKLCTSKGLAEEFRKRMKELLAINNRSWEYTNQLTIRRGPYIISAVMDESDISNPSKLHTFHGLFANMLENDYKIITEKQLKEDENAILFDFAKIEGIQYRVIGCSARVFSLKETEEGSGFSMEVKAADHIKAYLRVRLPRQVVSVKAEDEKDNPVPVDFIWDESSRTVLISYESRNQLIKIDGIYK</sequence>
<accession>A0A6P1TLA2</accession>